<keyword evidence="5" id="KW-1185">Reference proteome</keyword>
<dbReference type="RefSeq" id="WP_212532977.1">
    <property type="nucleotide sequence ID" value="NZ_JAGSOG010000298.1"/>
</dbReference>
<reference evidence="4" key="1">
    <citation type="submission" date="2021-04" db="EMBL/GenBank/DDBJ databases">
        <title>Genome based classification of Actinospica acidithermotolerans sp. nov., an actinobacterium isolated from an Indonesian hot spring.</title>
        <authorList>
            <person name="Kusuma A.B."/>
            <person name="Putra K.E."/>
            <person name="Nafisah S."/>
            <person name="Loh J."/>
            <person name="Nouioui I."/>
            <person name="Goodfellow M."/>
        </authorList>
    </citation>
    <scope>NUCLEOTIDE SEQUENCE</scope>
    <source>
        <strain evidence="4">CSCA 57</strain>
    </source>
</reference>
<feature type="domain" description="Phosphotyrosine protein phosphatase I" evidence="2">
    <location>
        <begin position="97"/>
        <end position="222"/>
    </location>
</feature>
<accession>A0A941EY65</accession>
<dbReference type="InterPro" id="IPR011991">
    <property type="entry name" value="ArsR-like_HTH"/>
</dbReference>
<keyword evidence="1" id="KW-0059">Arsenical resistance</keyword>
<dbReference type="GO" id="GO:0046685">
    <property type="term" value="P:response to arsenic-containing substance"/>
    <property type="evidence" value="ECO:0007669"/>
    <property type="project" value="UniProtKB-KW"/>
</dbReference>
<gene>
    <name evidence="4" type="ORF">KDL01_34970</name>
</gene>
<dbReference type="Proteomes" id="UP000675781">
    <property type="component" value="Unassembled WGS sequence"/>
</dbReference>
<feature type="domain" description="HTH arsR-type" evidence="3">
    <location>
        <begin position="13"/>
        <end position="83"/>
    </location>
</feature>
<dbReference type="SUPFAM" id="SSF46785">
    <property type="entry name" value="Winged helix' DNA-binding domain"/>
    <property type="match status" value="1"/>
</dbReference>
<dbReference type="CDD" id="cd00090">
    <property type="entry name" value="HTH_ARSR"/>
    <property type="match status" value="1"/>
</dbReference>
<evidence type="ECO:0000259" key="2">
    <source>
        <dbReference type="SMART" id="SM00226"/>
    </source>
</evidence>
<proteinExistence type="predicted"/>
<dbReference type="InterPro" id="IPR023485">
    <property type="entry name" value="Ptyr_pPase"/>
</dbReference>
<dbReference type="SUPFAM" id="SSF52788">
    <property type="entry name" value="Phosphotyrosine protein phosphatases I"/>
    <property type="match status" value="1"/>
</dbReference>
<dbReference type="InterPro" id="IPR036196">
    <property type="entry name" value="Ptyr_pPase_sf"/>
</dbReference>
<sequence>MNTERTDLEARARRHAALGEPARLAIVGRLLLSDASPTELSRELGISSNLLSHHLAQLEQVGLITRVRSESDHRRTYVCLNAGSLAGLVPTGEQDAARVVFVCTANSARSPLAEALWSRCSPIPVASAGTEPAEHVHPGAVKAARRHGFSLAGLGTRHVDQVLRPGDLVVAVCDRAHEHAGSRVDAAWLHWAVPDPASAGTDEAFDAAVAELANRIDRLVPAVHLAAAA</sequence>
<dbReference type="InterPro" id="IPR036390">
    <property type="entry name" value="WH_DNA-bd_sf"/>
</dbReference>
<organism evidence="4 5">
    <name type="scientific">Actinospica durhamensis</name>
    <dbReference type="NCBI Taxonomy" id="1508375"/>
    <lineage>
        <taxon>Bacteria</taxon>
        <taxon>Bacillati</taxon>
        <taxon>Actinomycetota</taxon>
        <taxon>Actinomycetes</taxon>
        <taxon>Catenulisporales</taxon>
        <taxon>Actinospicaceae</taxon>
        <taxon>Actinospica</taxon>
    </lineage>
</organism>
<evidence type="ECO:0000313" key="5">
    <source>
        <dbReference type="Proteomes" id="UP000675781"/>
    </source>
</evidence>
<evidence type="ECO:0000256" key="1">
    <source>
        <dbReference type="ARBA" id="ARBA00022849"/>
    </source>
</evidence>
<dbReference type="Gene3D" id="1.10.10.10">
    <property type="entry name" value="Winged helix-like DNA-binding domain superfamily/Winged helix DNA-binding domain"/>
    <property type="match status" value="1"/>
</dbReference>
<evidence type="ECO:0000313" key="4">
    <source>
        <dbReference type="EMBL" id="MBR7838522.1"/>
    </source>
</evidence>
<dbReference type="InterPro" id="IPR036388">
    <property type="entry name" value="WH-like_DNA-bd_sf"/>
</dbReference>
<dbReference type="AlphaFoldDB" id="A0A941EY65"/>
<evidence type="ECO:0000259" key="3">
    <source>
        <dbReference type="SMART" id="SM00418"/>
    </source>
</evidence>
<dbReference type="Pfam" id="PF12840">
    <property type="entry name" value="HTH_20"/>
    <property type="match status" value="1"/>
</dbReference>
<dbReference type="SMART" id="SM00418">
    <property type="entry name" value="HTH_ARSR"/>
    <property type="match status" value="1"/>
</dbReference>
<dbReference type="InterPro" id="IPR001845">
    <property type="entry name" value="HTH_ArsR_DNA-bd_dom"/>
</dbReference>
<name>A0A941EY65_9ACTN</name>
<dbReference type="SMART" id="SM00226">
    <property type="entry name" value="LMWPc"/>
    <property type="match status" value="1"/>
</dbReference>
<comment type="caution">
    <text evidence="4">The sequence shown here is derived from an EMBL/GenBank/DDBJ whole genome shotgun (WGS) entry which is preliminary data.</text>
</comment>
<dbReference type="PANTHER" id="PTHR43428">
    <property type="entry name" value="ARSENATE REDUCTASE"/>
    <property type="match status" value="1"/>
</dbReference>
<dbReference type="EMBL" id="JAGSOG010000298">
    <property type="protein sequence ID" value="MBR7838522.1"/>
    <property type="molecule type" value="Genomic_DNA"/>
</dbReference>
<dbReference type="GO" id="GO:0003700">
    <property type="term" value="F:DNA-binding transcription factor activity"/>
    <property type="evidence" value="ECO:0007669"/>
    <property type="project" value="InterPro"/>
</dbReference>
<dbReference type="PANTHER" id="PTHR43428:SF1">
    <property type="entry name" value="ARSENATE REDUCTASE"/>
    <property type="match status" value="1"/>
</dbReference>
<protein>
    <submittedName>
        <fullName evidence="4">Helix-turn-helix domain-containing protein</fullName>
    </submittedName>
</protein>
<dbReference type="Gene3D" id="3.40.50.2300">
    <property type="match status" value="1"/>
</dbReference>
<dbReference type="Pfam" id="PF01451">
    <property type="entry name" value="LMWPc"/>
    <property type="match status" value="1"/>
</dbReference>